<sequence>MASKLKLILLVFAIFLTAGAAITFLFLRTNKSTEYFPQIGVNQTHKSGVFINFINDQNDDDLNVTTKINVQTSTESSESVTTISNMASKTSLPTTLETILTSTAALESKVKEIEKCQADFKNFDKIKCIPVKSSMSQLSNQWLNASGSDYPSLNTLNIPHHYDLELRMNTKEENVFEGNIRILLELKAETDLIVLHAGRHVSDVAETRVNVFQCSNGEQICVQAVSRSIDQQLLLISLSKKISEGTFVVIEVSYFETVIPNNKGLFVQKSTTWEPWLIATIFENSGAHEIFPSINEKSSRSTFSLCLIVPTQLTARANMPVTLKTNMNDLYKVCFEKTAAIPSNQFGFVIFDNNSMQVVVSKNTVPEIEVFVGKHMKNADLPWITKEIQIAIERMTKISGNNLPLSKITVISAALAETDGSHSFGLILIKSLLFEYPKFSRTTTVIVKEVIEQWISSMLTVCETKTKNFYLQESLATYLEWIVTEEIKFPNMTVKDRFYESRQRILPSEQLRSSALNTFSEADRTAVFFYSLEKFYNRTIIEEFFGNLFKKFGGKECATIENIADSFSEVTGSEVSKKMILSHANSNGYPMIKVNHTSAGSLTIDVVNESNENVSIILPLKIVDSTLKETYHIYNQNQFQTYEPSKFIVVDPDSVGYHRTIYDVESYSNLATCFNSSEKCIMEKSPIKTVFSDFCWALFENKLDSNKQNLSKWHSLFIKLTTINHLIEGECSCCIRSQTSSKGKCLWIWKNRCENLSLTSKM</sequence>
<evidence type="ECO:0000313" key="2">
    <source>
        <dbReference type="WBParaSite" id="PS1159_v2.g12860.t1"/>
    </source>
</evidence>
<evidence type="ECO:0000313" key="1">
    <source>
        <dbReference type="Proteomes" id="UP000887580"/>
    </source>
</evidence>
<reference evidence="2" key="1">
    <citation type="submission" date="2022-11" db="UniProtKB">
        <authorList>
            <consortium name="WormBaseParasite"/>
        </authorList>
    </citation>
    <scope>IDENTIFICATION</scope>
</reference>
<organism evidence="1 2">
    <name type="scientific">Panagrolaimus sp. PS1159</name>
    <dbReference type="NCBI Taxonomy" id="55785"/>
    <lineage>
        <taxon>Eukaryota</taxon>
        <taxon>Metazoa</taxon>
        <taxon>Ecdysozoa</taxon>
        <taxon>Nematoda</taxon>
        <taxon>Chromadorea</taxon>
        <taxon>Rhabditida</taxon>
        <taxon>Tylenchina</taxon>
        <taxon>Panagrolaimomorpha</taxon>
        <taxon>Panagrolaimoidea</taxon>
        <taxon>Panagrolaimidae</taxon>
        <taxon>Panagrolaimus</taxon>
    </lineage>
</organism>
<protein>
    <submittedName>
        <fullName evidence="2">Aminopeptidase N-like N-terminal domain-containing protein</fullName>
    </submittedName>
</protein>
<dbReference type="WBParaSite" id="PS1159_v2.g12860.t1">
    <property type="protein sequence ID" value="PS1159_v2.g12860.t1"/>
    <property type="gene ID" value="PS1159_v2.g12860"/>
</dbReference>
<proteinExistence type="predicted"/>
<accession>A0AC35F3Q9</accession>
<name>A0AC35F3Q9_9BILA</name>
<dbReference type="Proteomes" id="UP000887580">
    <property type="component" value="Unplaced"/>
</dbReference>